<keyword evidence="2" id="KW-1185">Reference proteome</keyword>
<dbReference type="STRING" id="285473.A4G23_01730"/>
<name>A0A1D8G0C4_9ACTN</name>
<evidence type="ECO:0000313" key="1">
    <source>
        <dbReference type="EMBL" id="AOT58907.1"/>
    </source>
</evidence>
<protein>
    <submittedName>
        <fullName evidence="1">Uncharacterized protein</fullName>
    </submittedName>
</protein>
<sequence>MSYALEAVIASDEVLRLASREIPGSRVVPLGQGLSLMPMTDEVVAALTDGSDGRDLGFWRLPEGFGALLAQWSAAGPIAYVEAEYFGGSGEQRAVVWADGALALGPLDEPTKKRFSRAVSPISLALRRLGARSSPGEDEFQAVGLGRHRSNENWISSSTC</sequence>
<reference evidence="1 2" key="1">
    <citation type="submission" date="2016-09" db="EMBL/GenBank/DDBJ databases">
        <title>Streptomyces rubrolavendulae MJM4426 Genome sequencing and assembly.</title>
        <authorList>
            <person name="Kim J.-G."/>
        </authorList>
    </citation>
    <scope>NUCLEOTIDE SEQUENCE [LARGE SCALE GENOMIC DNA]</scope>
    <source>
        <strain evidence="1 2">MJM4426</strain>
    </source>
</reference>
<organism evidence="1 2">
    <name type="scientific">Streptomyces rubrolavendulae</name>
    <dbReference type="NCBI Taxonomy" id="285473"/>
    <lineage>
        <taxon>Bacteria</taxon>
        <taxon>Bacillati</taxon>
        <taxon>Actinomycetota</taxon>
        <taxon>Actinomycetes</taxon>
        <taxon>Kitasatosporales</taxon>
        <taxon>Streptomycetaceae</taxon>
        <taxon>Streptomyces</taxon>
    </lineage>
</organism>
<dbReference type="PATRIC" id="fig|285473.5.peg.1795"/>
<accession>A0A1D8G0C4</accession>
<dbReference type="KEGG" id="srn:A4G23_01730"/>
<dbReference type="AlphaFoldDB" id="A0A1D8G0C4"/>
<dbReference type="Proteomes" id="UP000095349">
    <property type="component" value="Chromosome"/>
</dbReference>
<proteinExistence type="predicted"/>
<dbReference type="EMBL" id="CP017316">
    <property type="protein sequence ID" value="AOT58907.1"/>
    <property type="molecule type" value="Genomic_DNA"/>
</dbReference>
<dbReference type="RefSeq" id="WP_069976384.1">
    <property type="nucleotide sequence ID" value="NZ_CP017316.1"/>
</dbReference>
<evidence type="ECO:0000313" key="2">
    <source>
        <dbReference type="Proteomes" id="UP000095349"/>
    </source>
</evidence>
<dbReference type="GeneID" id="33067686"/>
<dbReference type="OrthoDB" id="185939at2"/>
<gene>
    <name evidence="1" type="ORF">A4G23_01730</name>
</gene>